<dbReference type="AlphaFoldDB" id="A0A9P9IWA6"/>
<dbReference type="EMBL" id="JAGMWT010000001">
    <property type="protein sequence ID" value="KAH7137943.1"/>
    <property type="molecule type" value="Genomic_DNA"/>
</dbReference>
<evidence type="ECO:0000313" key="1">
    <source>
        <dbReference type="EMBL" id="KAH7137943.1"/>
    </source>
</evidence>
<reference evidence="1" key="1">
    <citation type="journal article" date="2021" name="Nat. Commun.">
        <title>Genetic determinants of endophytism in the Arabidopsis root mycobiome.</title>
        <authorList>
            <person name="Mesny F."/>
            <person name="Miyauchi S."/>
            <person name="Thiergart T."/>
            <person name="Pickel B."/>
            <person name="Atanasova L."/>
            <person name="Karlsson M."/>
            <person name="Huettel B."/>
            <person name="Barry K.W."/>
            <person name="Haridas S."/>
            <person name="Chen C."/>
            <person name="Bauer D."/>
            <person name="Andreopoulos W."/>
            <person name="Pangilinan J."/>
            <person name="LaButti K."/>
            <person name="Riley R."/>
            <person name="Lipzen A."/>
            <person name="Clum A."/>
            <person name="Drula E."/>
            <person name="Henrissat B."/>
            <person name="Kohler A."/>
            <person name="Grigoriev I.V."/>
            <person name="Martin F.M."/>
            <person name="Hacquard S."/>
        </authorList>
    </citation>
    <scope>NUCLEOTIDE SEQUENCE</scope>
    <source>
        <strain evidence="1">MPI-CAGE-CH-0243</strain>
    </source>
</reference>
<dbReference type="Proteomes" id="UP000700596">
    <property type="component" value="Unassembled WGS sequence"/>
</dbReference>
<comment type="caution">
    <text evidence="1">The sequence shown here is derived from an EMBL/GenBank/DDBJ whole genome shotgun (WGS) entry which is preliminary data.</text>
</comment>
<dbReference type="OrthoDB" id="5425890at2759"/>
<accession>A0A9P9IWA6</accession>
<gene>
    <name evidence="1" type="ORF">B0J11DRAFT_423019</name>
</gene>
<organism evidence="1 2">
    <name type="scientific">Dendryphion nanum</name>
    <dbReference type="NCBI Taxonomy" id="256645"/>
    <lineage>
        <taxon>Eukaryota</taxon>
        <taxon>Fungi</taxon>
        <taxon>Dikarya</taxon>
        <taxon>Ascomycota</taxon>
        <taxon>Pezizomycotina</taxon>
        <taxon>Dothideomycetes</taxon>
        <taxon>Pleosporomycetidae</taxon>
        <taxon>Pleosporales</taxon>
        <taxon>Torulaceae</taxon>
        <taxon>Dendryphion</taxon>
    </lineage>
</organism>
<sequence>MDEIGVMLSKLSSVKVIVGKDNLHNYKGASVKQTIVTAIECISRNSRLLLLLII</sequence>
<evidence type="ECO:0000313" key="2">
    <source>
        <dbReference type="Proteomes" id="UP000700596"/>
    </source>
</evidence>
<protein>
    <submittedName>
        <fullName evidence="1">Uncharacterized protein</fullName>
    </submittedName>
</protein>
<name>A0A9P9IWA6_9PLEO</name>
<proteinExistence type="predicted"/>
<keyword evidence="2" id="KW-1185">Reference proteome</keyword>